<evidence type="ECO:0000313" key="3">
    <source>
        <dbReference type="Proteomes" id="UP000002420"/>
    </source>
</evidence>
<protein>
    <submittedName>
        <fullName evidence="2">Glycosyl transferase family 2</fullName>
    </submittedName>
</protein>
<dbReference type="PANTHER" id="PTHR43179">
    <property type="entry name" value="RHAMNOSYLTRANSFERASE WBBL"/>
    <property type="match status" value="1"/>
</dbReference>
<organism evidence="2 3">
    <name type="scientific">Trichlorobacter lovleyi (strain ATCC BAA-1151 / DSM 17278 / SZ)</name>
    <name type="common">Geobacter lovleyi</name>
    <dbReference type="NCBI Taxonomy" id="398767"/>
    <lineage>
        <taxon>Bacteria</taxon>
        <taxon>Pseudomonadati</taxon>
        <taxon>Thermodesulfobacteriota</taxon>
        <taxon>Desulfuromonadia</taxon>
        <taxon>Geobacterales</taxon>
        <taxon>Geobacteraceae</taxon>
        <taxon>Trichlorobacter</taxon>
    </lineage>
</organism>
<keyword evidence="3" id="KW-1185">Reference proteome</keyword>
<dbReference type="SUPFAM" id="SSF53448">
    <property type="entry name" value="Nucleotide-diphospho-sugar transferases"/>
    <property type="match status" value="2"/>
</dbReference>
<keyword evidence="2" id="KW-0808">Transferase</keyword>
<dbReference type="Proteomes" id="UP000002420">
    <property type="component" value="Chromosome"/>
</dbReference>
<dbReference type="HOGENOM" id="CLU_005003_2_0_7"/>
<dbReference type="OrthoDB" id="9816564at2"/>
<dbReference type="eggNOG" id="COG1216">
    <property type="taxonomic scope" value="Bacteria"/>
</dbReference>
<dbReference type="Gene3D" id="3.90.550.10">
    <property type="entry name" value="Spore Coat Polysaccharide Biosynthesis Protein SpsA, Chain A"/>
    <property type="match status" value="2"/>
</dbReference>
<proteinExistence type="predicted"/>
<dbReference type="PANTHER" id="PTHR43179:SF7">
    <property type="entry name" value="RHAMNOSYLTRANSFERASE WBBL"/>
    <property type="match status" value="1"/>
</dbReference>
<dbReference type="EMBL" id="CP001089">
    <property type="protein sequence ID" value="ACD95245.1"/>
    <property type="molecule type" value="Genomic_DNA"/>
</dbReference>
<dbReference type="AlphaFoldDB" id="B3E8X7"/>
<feature type="domain" description="Glycosyltransferase 2-like" evidence="1">
    <location>
        <begin position="252"/>
        <end position="355"/>
    </location>
</feature>
<gene>
    <name evidence="2" type="ordered locus">Glov_1529</name>
</gene>
<evidence type="ECO:0000259" key="1">
    <source>
        <dbReference type="Pfam" id="PF00535"/>
    </source>
</evidence>
<dbReference type="Pfam" id="PF00535">
    <property type="entry name" value="Glycos_transf_2"/>
    <property type="match status" value="2"/>
</dbReference>
<accession>B3E8X7</accession>
<evidence type="ECO:0000313" key="2">
    <source>
        <dbReference type="EMBL" id="ACD95245.1"/>
    </source>
</evidence>
<dbReference type="InterPro" id="IPR001173">
    <property type="entry name" value="Glyco_trans_2-like"/>
</dbReference>
<dbReference type="RefSeq" id="WP_012469587.1">
    <property type="nucleotide sequence ID" value="NC_010814.1"/>
</dbReference>
<dbReference type="InterPro" id="IPR029044">
    <property type="entry name" value="Nucleotide-diphossugar_trans"/>
</dbReference>
<feature type="domain" description="Glycosyltransferase 2-like" evidence="1">
    <location>
        <begin position="453"/>
        <end position="640"/>
    </location>
</feature>
<name>B3E8X7_TRIL1</name>
<dbReference type="KEGG" id="glo:Glov_1529"/>
<sequence length="748" mass="84974">MSSVSAIVRKFQFIFIAILDNLLKLVLSRKNLSVKLLPEQNIVSDNENGWWITNTPAYFALQIENGLYPHGWFYIEGVLHRYSLTRAKLYYNDGTGFSTDNYFFIPVTRRGYIREVIFLPLGVIGLRWAPVDSSGFFIQQSFSIARITYLEALLRALYRVLYDFKRFFRVAERRVEAVKKLLRPLLHFKLWQAYRNTIDFRVFDTTSRTCDELWHAYQASLQQLLPQLTTHALSLKDHPLISVVVSLPELSEEKLGSLICSLQQQIYPHWELIVYNDGNEFCDQCLDMGVDCSDTRLIIINSESGEAWKRAQGRYIVVLGSDVLLEPQALFRVAQTFTTTNAGVLYGDVAQVDPEGETVVGFNCRPAFSPELLRCYPYVDDLLAFDCSFPEGYKPPADSSGRLIIHDMLLQAYITGAEVAHVAEFLCKKKYHSEPAEQVCTTYNLKSDLRVAIIIPTKNAAELVKQCIESLERTISAGAIPYTIIVVDHASDDPAALQYFNELSELHCVLRYEGDFNFSTINNWAVGQLTENYTHYLFCNNDIEAFHNGWLETMLGFGQQDDVGVVGAQLLYPDKLHIQHAGVCVGLHGLAEHYGKFLSTDEKYRELLHADAQIALTSPHEVSAVTAACMLVRRDAFEKVGGFDEQMAVGFGDVDLCLRIGEAGYRIIYSPDSSFVHHESLTRGKDMGDPHPEDTIVFKKRWKSLLENGDPFYHPAYSCYSFNWQYVDPLPCRFSPSIRMVCSMRGVS</sequence>
<dbReference type="GO" id="GO:0016740">
    <property type="term" value="F:transferase activity"/>
    <property type="evidence" value="ECO:0007669"/>
    <property type="project" value="UniProtKB-KW"/>
</dbReference>
<dbReference type="CDD" id="cd04186">
    <property type="entry name" value="GT_2_like_c"/>
    <property type="match status" value="1"/>
</dbReference>
<dbReference type="STRING" id="398767.Glov_1529"/>
<reference evidence="2 3" key="1">
    <citation type="submission" date="2008-05" db="EMBL/GenBank/DDBJ databases">
        <title>Complete sequence of chromosome of Geobacter lovleyi SZ.</title>
        <authorList>
            <consortium name="US DOE Joint Genome Institute"/>
            <person name="Lucas S."/>
            <person name="Copeland A."/>
            <person name="Lapidus A."/>
            <person name="Glavina del Rio T."/>
            <person name="Dalin E."/>
            <person name="Tice H."/>
            <person name="Bruce D."/>
            <person name="Goodwin L."/>
            <person name="Pitluck S."/>
            <person name="Chertkov O."/>
            <person name="Meincke L."/>
            <person name="Brettin T."/>
            <person name="Detter J.C."/>
            <person name="Han C."/>
            <person name="Tapia R."/>
            <person name="Kuske C.R."/>
            <person name="Schmutz J."/>
            <person name="Larimer F."/>
            <person name="Land M."/>
            <person name="Hauser L."/>
            <person name="Kyrpides N."/>
            <person name="Mikhailova N."/>
            <person name="Sung Y."/>
            <person name="Fletcher K.E."/>
            <person name="Ritalahti K.M."/>
            <person name="Loeffler F.E."/>
            <person name="Richardson P."/>
        </authorList>
    </citation>
    <scope>NUCLEOTIDE SEQUENCE [LARGE SCALE GENOMIC DNA]</scope>
    <source>
        <strain evidence="3">ATCC BAA-1151 / DSM 17278 / SZ</strain>
    </source>
</reference>
<dbReference type="CAZy" id="GT2">
    <property type="family name" value="Glycosyltransferase Family 2"/>
</dbReference>